<protein>
    <submittedName>
        <fullName evidence="1">Uncharacterized protein</fullName>
    </submittedName>
</protein>
<comment type="caution">
    <text evidence="1">The sequence shown here is derived from an EMBL/GenBank/DDBJ whole genome shotgun (WGS) entry which is preliminary data.</text>
</comment>
<dbReference type="Proteomes" id="UP000324800">
    <property type="component" value="Unassembled WGS sequence"/>
</dbReference>
<dbReference type="EMBL" id="SNRW01038176">
    <property type="protein sequence ID" value="KAA6353407.1"/>
    <property type="molecule type" value="Genomic_DNA"/>
</dbReference>
<name>A0A5J4T5B5_9EUKA</name>
<evidence type="ECO:0000313" key="2">
    <source>
        <dbReference type="Proteomes" id="UP000324800"/>
    </source>
</evidence>
<proteinExistence type="predicted"/>
<evidence type="ECO:0000313" key="1">
    <source>
        <dbReference type="EMBL" id="KAA6353407.1"/>
    </source>
</evidence>
<organism evidence="1 2">
    <name type="scientific">Streblomastix strix</name>
    <dbReference type="NCBI Taxonomy" id="222440"/>
    <lineage>
        <taxon>Eukaryota</taxon>
        <taxon>Metamonada</taxon>
        <taxon>Preaxostyla</taxon>
        <taxon>Oxymonadida</taxon>
        <taxon>Streblomastigidae</taxon>
        <taxon>Streblomastix</taxon>
    </lineage>
</organism>
<dbReference type="AlphaFoldDB" id="A0A5J4T5B5"/>
<gene>
    <name evidence="1" type="ORF">EZS28_051066</name>
</gene>
<reference evidence="1 2" key="1">
    <citation type="submission" date="2019-03" db="EMBL/GenBank/DDBJ databases">
        <title>Single cell metagenomics reveals metabolic interactions within the superorganism composed of flagellate Streblomastix strix and complex community of Bacteroidetes bacteria on its surface.</title>
        <authorList>
            <person name="Treitli S.C."/>
            <person name="Kolisko M."/>
            <person name="Husnik F."/>
            <person name="Keeling P."/>
            <person name="Hampl V."/>
        </authorList>
    </citation>
    <scope>NUCLEOTIDE SEQUENCE [LARGE SCALE GENOMIC DNA]</scope>
    <source>
        <strain evidence="1">ST1C</strain>
    </source>
</reference>
<dbReference type="OrthoDB" id="10677549at2759"/>
<sequence length="79" mass="8644">MNSGQNQYTAPQSQPSQLTSISGIQEFIAPTVIQTNTQQISAFIACVKDIDLSSPFSHTCPKCHKFVGSSNRQGKRDQD</sequence>
<accession>A0A5J4T5B5</accession>